<evidence type="ECO:0000256" key="3">
    <source>
        <dbReference type="ARBA" id="ARBA00022833"/>
    </source>
</evidence>
<comment type="caution">
    <text evidence="11">The sequence shown here is derived from an EMBL/GenBank/DDBJ whole genome shotgun (WGS) entry which is preliminary data.</text>
</comment>
<dbReference type="Proteomes" id="UP000728185">
    <property type="component" value="Unassembled WGS sequence"/>
</dbReference>
<evidence type="ECO:0000256" key="5">
    <source>
        <dbReference type="ARBA" id="ARBA00023125"/>
    </source>
</evidence>
<keyword evidence="12" id="KW-1185">Reference proteome</keyword>
<dbReference type="AlphaFoldDB" id="A0A8E0RYQ8"/>
<dbReference type="CDD" id="cd07179">
    <property type="entry name" value="2DBD_NR_DBD2"/>
    <property type="match status" value="1"/>
</dbReference>
<dbReference type="Pfam" id="PF00105">
    <property type="entry name" value="zf-C4"/>
    <property type="match status" value="2"/>
</dbReference>
<evidence type="ECO:0000256" key="1">
    <source>
        <dbReference type="ARBA" id="ARBA00022723"/>
    </source>
</evidence>
<keyword evidence="1" id="KW-0479">Metal-binding</keyword>
<keyword evidence="3" id="KW-0862">Zinc</keyword>
<accession>A0A8E0RYQ8</accession>
<keyword evidence="5" id="KW-0238">DNA-binding</keyword>
<dbReference type="EMBL" id="LUCM01006077">
    <property type="protein sequence ID" value="KAA0191852.1"/>
    <property type="molecule type" value="Genomic_DNA"/>
</dbReference>
<gene>
    <name evidence="11" type="ORF">FBUS_06637</name>
</gene>
<organism evidence="11 12">
    <name type="scientific">Fasciolopsis buskii</name>
    <dbReference type="NCBI Taxonomy" id="27845"/>
    <lineage>
        <taxon>Eukaryota</taxon>
        <taxon>Metazoa</taxon>
        <taxon>Spiralia</taxon>
        <taxon>Lophotrochozoa</taxon>
        <taxon>Platyhelminthes</taxon>
        <taxon>Trematoda</taxon>
        <taxon>Digenea</taxon>
        <taxon>Plagiorchiida</taxon>
        <taxon>Echinostomata</taxon>
        <taxon>Echinostomatoidea</taxon>
        <taxon>Fasciolidae</taxon>
        <taxon>Fasciolopsis</taxon>
    </lineage>
</organism>
<evidence type="ECO:0000313" key="12">
    <source>
        <dbReference type="Proteomes" id="UP000728185"/>
    </source>
</evidence>
<feature type="domain" description="Nuclear receptor" evidence="10">
    <location>
        <begin position="58"/>
        <end position="134"/>
    </location>
</feature>
<feature type="domain" description="Nuclear receptor" evidence="10">
    <location>
        <begin position="1"/>
        <end position="50"/>
    </location>
</feature>
<dbReference type="OrthoDB" id="5771769at2759"/>
<dbReference type="GO" id="GO:0008270">
    <property type="term" value="F:zinc ion binding"/>
    <property type="evidence" value="ECO:0007669"/>
    <property type="project" value="UniProtKB-KW"/>
</dbReference>
<keyword evidence="8" id="KW-0539">Nucleus</keyword>
<name>A0A8E0RYQ8_9TREM</name>
<keyword evidence="4" id="KW-0805">Transcription regulation</keyword>
<dbReference type="InterPro" id="IPR001628">
    <property type="entry name" value="Znf_hrmn_rcpt"/>
</dbReference>
<evidence type="ECO:0000256" key="6">
    <source>
        <dbReference type="ARBA" id="ARBA00023163"/>
    </source>
</evidence>
<dbReference type="GO" id="GO:0003700">
    <property type="term" value="F:DNA-binding transcription factor activity"/>
    <property type="evidence" value="ECO:0007669"/>
    <property type="project" value="InterPro"/>
</dbReference>
<keyword evidence="7" id="KW-0675">Receptor</keyword>
<evidence type="ECO:0000256" key="4">
    <source>
        <dbReference type="ARBA" id="ARBA00023015"/>
    </source>
</evidence>
<evidence type="ECO:0000313" key="11">
    <source>
        <dbReference type="EMBL" id="KAA0191852.1"/>
    </source>
</evidence>
<sequence>MRHSLTDTKPTNVCPTGGNCVVAKGSRGKCQICRYRKCLYVGMKMKDPDSQPELDISNIPCRVCGGRSSGFHFGALTCEGCKGFFRRTEGSAGSLVCVGGQNACTITPRSRNACKSCRFRRCIAAGMSKKGSRIGRQPNAVKFHCAIEIRQLRSIRGTYPGHLDIHSGHPGTPGPTTSTGPNAYTPFSVDIGQAMDTITNPGSLHNRSDVESPKYSPDTLTSTYANTRDLNVWENDQKPPLSLLLFLPRPSDPIDVTSSCSNTGGRTTTVVISDGANTGGGTGHGVIETGETYLGQDTLKLSQFSPPTSYHPTVSSGAPFDRFNLDAVCLRQPTTALSLDSTGFGEAQSSREAYLPKHEDLSGNADSVLHCCPTDQLNSPMGDPHSVAHHHDPVKSMDPYRSPVSLTLHSLLAPFGYLGRLNHATCASDVTANGHMLEDDSTRGLHSLGNDNTGIELTDDNQTSSSSEPGATAQTAALITDLAQRLAEEEQAGVVVDEFEPADMNDCPPSHEAALRFIDGMRTATEFLRLPNTVGQIVLRDLTVLSPQGYINLAIFKAKYMWFCQ</sequence>
<dbReference type="SMART" id="SM00399">
    <property type="entry name" value="ZnF_C4"/>
    <property type="match status" value="1"/>
</dbReference>
<evidence type="ECO:0000259" key="10">
    <source>
        <dbReference type="PROSITE" id="PS51030"/>
    </source>
</evidence>
<protein>
    <submittedName>
        <fullName evidence="11">Protein embryonic gonad</fullName>
    </submittedName>
</protein>
<dbReference type="PANTHER" id="PTHR48092">
    <property type="entry name" value="KNIRPS-RELATED PROTEIN-RELATED"/>
    <property type="match status" value="1"/>
</dbReference>
<keyword evidence="2" id="KW-0863">Zinc-finger</keyword>
<dbReference type="InterPro" id="IPR050200">
    <property type="entry name" value="Nuclear_hormone_rcpt_NR3"/>
</dbReference>
<evidence type="ECO:0000256" key="9">
    <source>
        <dbReference type="SAM" id="MobiDB-lite"/>
    </source>
</evidence>
<feature type="region of interest" description="Disordered" evidence="9">
    <location>
        <begin position="441"/>
        <end position="471"/>
    </location>
</feature>
<keyword evidence="6" id="KW-0804">Transcription</keyword>
<proteinExistence type="predicted"/>
<feature type="compositionally biased region" description="Polar residues" evidence="9">
    <location>
        <begin position="449"/>
        <end position="471"/>
    </location>
</feature>
<evidence type="ECO:0000256" key="7">
    <source>
        <dbReference type="ARBA" id="ARBA00023170"/>
    </source>
</evidence>
<dbReference type="GO" id="GO:0043565">
    <property type="term" value="F:sequence-specific DNA binding"/>
    <property type="evidence" value="ECO:0007669"/>
    <property type="project" value="InterPro"/>
</dbReference>
<evidence type="ECO:0000256" key="2">
    <source>
        <dbReference type="ARBA" id="ARBA00022771"/>
    </source>
</evidence>
<dbReference type="SUPFAM" id="SSF57716">
    <property type="entry name" value="Glucocorticoid receptor-like (DNA-binding domain)"/>
    <property type="match status" value="2"/>
</dbReference>
<dbReference type="PRINTS" id="PR00047">
    <property type="entry name" value="STROIDFINGER"/>
</dbReference>
<dbReference type="InterPro" id="IPR013088">
    <property type="entry name" value="Znf_NHR/GATA"/>
</dbReference>
<dbReference type="PROSITE" id="PS51030">
    <property type="entry name" value="NUCLEAR_REC_DBD_2"/>
    <property type="match status" value="2"/>
</dbReference>
<evidence type="ECO:0000256" key="8">
    <source>
        <dbReference type="ARBA" id="ARBA00023242"/>
    </source>
</evidence>
<reference evidence="11" key="1">
    <citation type="submission" date="2019-05" db="EMBL/GenBank/DDBJ databases">
        <title>Annotation for the trematode Fasciolopsis buski.</title>
        <authorList>
            <person name="Choi Y.-J."/>
        </authorList>
    </citation>
    <scope>NUCLEOTIDE SEQUENCE</scope>
    <source>
        <strain evidence="11">HT</strain>
        <tissue evidence="11">Whole worm</tissue>
    </source>
</reference>
<dbReference type="Gene3D" id="3.30.50.10">
    <property type="entry name" value="Erythroid Transcription Factor GATA-1, subunit A"/>
    <property type="match status" value="2"/>
</dbReference>